<feature type="domain" description="Matrin-type" evidence="9">
    <location>
        <begin position="23"/>
        <end position="54"/>
    </location>
</feature>
<dbReference type="GO" id="GO:0008270">
    <property type="term" value="F:zinc ion binding"/>
    <property type="evidence" value="ECO:0007669"/>
    <property type="project" value="UniProtKB-KW"/>
</dbReference>
<dbReference type="Pfam" id="PF06220">
    <property type="entry name" value="zf-U1"/>
    <property type="match status" value="1"/>
</dbReference>
<protein>
    <recommendedName>
        <fullName evidence="11">WW domain-containing protein</fullName>
    </recommendedName>
</protein>
<feature type="compositionally biased region" description="Acidic residues" evidence="7">
    <location>
        <begin position="170"/>
        <end position="181"/>
    </location>
</feature>
<keyword evidence="2" id="KW-0479">Metal-binding</keyword>
<feature type="non-terminal residue" evidence="10">
    <location>
        <position position="1"/>
    </location>
</feature>
<dbReference type="InterPro" id="IPR003604">
    <property type="entry name" value="Matrin/U1-like-C_Znf_C2H2"/>
</dbReference>
<evidence type="ECO:0000256" key="7">
    <source>
        <dbReference type="SAM" id="MobiDB-lite"/>
    </source>
</evidence>
<evidence type="ECO:0000256" key="4">
    <source>
        <dbReference type="ARBA" id="ARBA00022833"/>
    </source>
</evidence>
<proteinExistence type="predicted"/>
<feature type="domain" description="WW" evidence="8">
    <location>
        <begin position="145"/>
        <end position="172"/>
    </location>
</feature>
<evidence type="ECO:0000256" key="1">
    <source>
        <dbReference type="ARBA" id="ARBA00004123"/>
    </source>
</evidence>
<evidence type="ECO:0000256" key="6">
    <source>
        <dbReference type="SAM" id="Coils"/>
    </source>
</evidence>
<dbReference type="GO" id="GO:0003723">
    <property type="term" value="F:RNA binding"/>
    <property type="evidence" value="ECO:0007669"/>
    <property type="project" value="TreeGrafter"/>
</dbReference>
<keyword evidence="3" id="KW-0863">Zinc-finger</keyword>
<evidence type="ECO:0000259" key="9">
    <source>
        <dbReference type="PROSITE" id="PS50171"/>
    </source>
</evidence>
<dbReference type="AlphaFoldDB" id="A0A0B6ZMJ3"/>
<organism evidence="10">
    <name type="scientific">Arion vulgaris</name>
    <dbReference type="NCBI Taxonomy" id="1028688"/>
    <lineage>
        <taxon>Eukaryota</taxon>
        <taxon>Metazoa</taxon>
        <taxon>Spiralia</taxon>
        <taxon>Lophotrochozoa</taxon>
        <taxon>Mollusca</taxon>
        <taxon>Gastropoda</taxon>
        <taxon>Heterobranchia</taxon>
        <taxon>Euthyneura</taxon>
        <taxon>Panpulmonata</taxon>
        <taxon>Eupulmonata</taxon>
        <taxon>Stylommatophora</taxon>
        <taxon>Helicina</taxon>
        <taxon>Arionoidea</taxon>
        <taxon>Arionidae</taxon>
        <taxon>Arion</taxon>
    </lineage>
</organism>
<dbReference type="CDD" id="cd00201">
    <property type="entry name" value="WW"/>
    <property type="match status" value="1"/>
</dbReference>
<dbReference type="GO" id="GO:0071011">
    <property type="term" value="C:precatalytic spliceosome"/>
    <property type="evidence" value="ECO:0007669"/>
    <property type="project" value="TreeGrafter"/>
</dbReference>
<dbReference type="InterPro" id="IPR001202">
    <property type="entry name" value="WW_dom"/>
</dbReference>
<dbReference type="PANTHER" id="PTHR13173">
    <property type="entry name" value="WW DOMAIN BINDING PROTEIN 4"/>
    <property type="match status" value="1"/>
</dbReference>
<dbReference type="InterPro" id="IPR040023">
    <property type="entry name" value="WBP4"/>
</dbReference>
<dbReference type="InterPro" id="IPR000690">
    <property type="entry name" value="Matrin/U1-C_Znf_C2H2"/>
</dbReference>
<evidence type="ECO:0008006" key="11">
    <source>
        <dbReference type="Google" id="ProtNLM"/>
    </source>
</evidence>
<dbReference type="PROSITE" id="PS50020">
    <property type="entry name" value="WW_DOMAIN_2"/>
    <property type="match status" value="1"/>
</dbReference>
<dbReference type="Gene3D" id="3.30.160.60">
    <property type="entry name" value="Classic Zinc Finger"/>
    <property type="match status" value="1"/>
</dbReference>
<reference evidence="10" key="1">
    <citation type="submission" date="2014-12" db="EMBL/GenBank/DDBJ databases">
        <title>Insight into the proteome of Arion vulgaris.</title>
        <authorList>
            <person name="Aradska J."/>
            <person name="Bulat T."/>
            <person name="Smidak R."/>
            <person name="Sarate P."/>
            <person name="Gangsoo J."/>
            <person name="Sialana F."/>
            <person name="Bilban M."/>
            <person name="Lubec G."/>
        </authorList>
    </citation>
    <scope>NUCLEOTIDE SEQUENCE</scope>
    <source>
        <tissue evidence="10">Skin</tissue>
    </source>
</reference>
<feature type="region of interest" description="Disordered" evidence="7">
    <location>
        <begin position="101"/>
        <end position="138"/>
    </location>
</feature>
<dbReference type="PANTHER" id="PTHR13173:SF10">
    <property type="entry name" value="WW DOMAIN-BINDING PROTEIN 4"/>
    <property type="match status" value="1"/>
</dbReference>
<dbReference type="InterPro" id="IPR036020">
    <property type="entry name" value="WW_dom_sf"/>
</dbReference>
<sequence>SSVNKIGSCYVRRSEYWKSVPRKFCEFCKCWITDNKPSVDFHERGKRHKENVELKLKEVRKKSLQNSIDEAERNADMEKMEKAALEAFKKDLKENPDLAAKYGVSLEPKPQPKTEADVSSSVSLSVSSGQSAASPEVVGDSVKEWYEAVAPEGYHYYWSTVTGESKWEPPDEFVSLDDQETNQDKKDTDTSPVNQASIEPCMIALPEDEPPSSKTREDPSNSRSAYGAWDVVKEIEQPVIYYEGSMPPALDDIPLPSDSQGEETSVKTQTPKFKERTVTSLSSSSDVIIGFKKRKISSGARNIRQKDTND</sequence>
<gene>
    <name evidence="10" type="primary">ORF70887</name>
</gene>
<comment type="subcellular location">
    <subcellularLocation>
        <location evidence="1">Nucleus</location>
    </subcellularLocation>
</comment>
<dbReference type="InterPro" id="IPR036236">
    <property type="entry name" value="Znf_C2H2_sf"/>
</dbReference>
<keyword evidence="4" id="KW-0862">Zinc</keyword>
<dbReference type="SUPFAM" id="SSF51045">
    <property type="entry name" value="WW domain"/>
    <property type="match status" value="1"/>
</dbReference>
<dbReference type="Gene3D" id="2.20.70.10">
    <property type="match status" value="1"/>
</dbReference>
<dbReference type="InterPro" id="IPR013085">
    <property type="entry name" value="U1-CZ_Znf_C2H2"/>
</dbReference>
<dbReference type="SUPFAM" id="SSF57667">
    <property type="entry name" value="beta-beta-alpha zinc fingers"/>
    <property type="match status" value="1"/>
</dbReference>
<name>A0A0B6ZMJ3_9EUPU</name>
<feature type="coiled-coil region" evidence="6">
    <location>
        <begin position="54"/>
        <end position="88"/>
    </location>
</feature>
<evidence type="ECO:0000256" key="3">
    <source>
        <dbReference type="ARBA" id="ARBA00022771"/>
    </source>
</evidence>
<evidence type="ECO:0000259" key="8">
    <source>
        <dbReference type="PROSITE" id="PS50020"/>
    </source>
</evidence>
<dbReference type="PROSITE" id="PS50171">
    <property type="entry name" value="ZF_MATRIN"/>
    <property type="match status" value="1"/>
</dbReference>
<evidence type="ECO:0000256" key="5">
    <source>
        <dbReference type="ARBA" id="ARBA00023242"/>
    </source>
</evidence>
<evidence type="ECO:0000313" key="10">
    <source>
        <dbReference type="EMBL" id="CEK69617.1"/>
    </source>
</evidence>
<accession>A0A0B6ZMJ3</accession>
<dbReference type="SMART" id="SM00451">
    <property type="entry name" value="ZnF_U1"/>
    <property type="match status" value="1"/>
</dbReference>
<keyword evidence="5" id="KW-0539">Nucleus</keyword>
<feature type="compositionally biased region" description="Polar residues" evidence="7">
    <location>
        <begin position="257"/>
        <end position="271"/>
    </location>
</feature>
<keyword evidence="6" id="KW-0175">Coiled coil</keyword>
<feature type="region of interest" description="Disordered" evidence="7">
    <location>
        <begin position="167"/>
        <end position="225"/>
    </location>
</feature>
<evidence type="ECO:0000256" key="2">
    <source>
        <dbReference type="ARBA" id="ARBA00022723"/>
    </source>
</evidence>
<dbReference type="EMBL" id="HACG01022752">
    <property type="protein sequence ID" value="CEK69617.1"/>
    <property type="molecule type" value="Transcribed_RNA"/>
</dbReference>
<feature type="compositionally biased region" description="Low complexity" evidence="7">
    <location>
        <begin position="117"/>
        <end position="134"/>
    </location>
</feature>
<dbReference type="GO" id="GO:0000398">
    <property type="term" value="P:mRNA splicing, via spliceosome"/>
    <property type="evidence" value="ECO:0007669"/>
    <property type="project" value="InterPro"/>
</dbReference>
<feature type="region of interest" description="Disordered" evidence="7">
    <location>
        <begin position="250"/>
        <end position="278"/>
    </location>
</feature>